<accession>A0A3M9MP58</accession>
<feature type="transmembrane region" description="Helical" evidence="2">
    <location>
        <begin position="129"/>
        <end position="147"/>
    </location>
</feature>
<proteinExistence type="predicted"/>
<reference evidence="3 4" key="1">
    <citation type="submission" date="2018-11" db="EMBL/GenBank/DDBJ databases">
        <title>Rufibacter latericius sp. nov., isolated from water in Baiyang Lake.</title>
        <authorList>
            <person name="Yang Y."/>
        </authorList>
    </citation>
    <scope>NUCLEOTIDE SEQUENCE [LARGE SCALE GENOMIC DNA]</scope>
    <source>
        <strain evidence="3 4">MCC P1</strain>
    </source>
</reference>
<dbReference type="AlphaFoldDB" id="A0A3M9MP58"/>
<gene>
    <name evidence="3" type="ORF">EFA69_14200</name>
</gene>
<keyword evidence="1" id="KW-0175">Coiled coil</keyword>
<organism evidence="3 4">
    <name type="scientific">Rufibacter immobilis</name>
    <dbReference type="NCBI Taxonomy" id="1348778"/>
    <lineage>
        <taxon>Bacteria</taxon>
        <taxon>Pseudomonadati</taxon>
        <taxon>Bacteroidota</taxon>
        <taxon>Cytophagia</taxon>
        <taxon>Cytophagales</taxon>
        <taxon>Hymenobacteraceae</taxon>
        <taxon>Rufibacter</taxon>
    </lineage>
</organism>
<evidence type="ECO:0000256" key="1">
    <source>
        <dbReference type="SAM" id="Coils"/>
    </source>
</evidence>
<evidence type="ECO:0000313" key="3">
    <source>
        <dbReference type="EMBL" id="RNI27296.1"/>
    </source>
</evidence>
<protein>
    <submittedName>
        <fullName evidence="3">Uncharacterized protein</fullName>
    </submittedName>
</protein>
<keyword evidence="4" id="KW-1185">Reference proteome</keyword>
<feature type="transmembrane region" description="Helical" evidence="2">
    <location>
        <begin position="99"/>
        <end position="117"/>
    </location>
</feature>
<sequence>MIMVTGPFCSVGCKNKFIEHEKSQKESKKEQKHVSRQIDSAKAEKLEYLKLEKELLEKEEERERREEEKEKQRLKKIRVAELEAQNRPIQASLLKYSDGLLITGFLYLVATFFISLFVQPNKDDGPAGWVWIVSGVIFTGVAGFILWKFLKEYFRKEEVEQKVKVKA</sequence>
<evidence type="ECO:0000313" key="4">
    <source>
        <dbReference type="Proteomes" id="UP000271010"/>
    </source>
</evidence>
<evidence type="ECO:0000256" key="2">
    <source>
        <dbReference type="SAM" id="Phobius"/>
    </source>
</evidence>
<keyword evidence="2" id="KW-0472">Membrane</keyword>
<dbReference type="Proteomes" id="UP000271010">
    <property type="component" value="Unassembled WGS sequence"/>
</dbReference>
<name>A0A3M9MP58_9BACT</name>
<feature type="coiled-coil region" evidence="1">
    <location>
        <begin position="41"/>
        <end position="85"/>
    </location>
</feature>
<keyword evidence="2" id="KW-1133">Transmembrane helix</keyword>
<dbReference type="EMBL" id="RJJE01000017">
    <property type="protein sequence ID" value="RNI27296.1"/>
    <property type="molecule type" value="Genomic_DNA"/>
</dbReference>
<keyword evidence="2" id="KW-0812">Transmembrane</keyword>
<comment type="caution">
    <text evidence="3">The sequence shown here is derived from an EMBL/GenBank/DDBJ whole genome shotgun (WGS) entry which is preliminary data.</text>
</comment>